<keyword evidence="4" id="KW-1185">Reference proteome</keyword>
<organism evidence="3 4">
    <name type="scientific">Lagenidium giganteum</name>
    <dbReference type="NCBI Taxonomy" id="4803"/>
    <lineage>
        <taxon>Eukaryota</taxon>
        <taxon>Sar</taxon>
        <taxon>Stramenopiles</taxon>
        <taxon>Oomycota</taxon>
        <taxon>Peronosporomycetes</taxon>
        <taxon>Pythiales</taxon>
        <taxon>Pythiaceae</taxon>
    </lineage>
</organism>
<dbReference type="GO" id="GO:0000256">
    <property type="term" value="P:allantoin catabolic process"/>
    <property type="evidence" value="ECO:0007669"/>
    <property type="project" value="InterPro"/>
</dbReference>
<evidence type="ECO:0000259" key="2">
    <source>
        <dbReference type="Pfam" id="PF03561"/>
    </source>
</evidence>
<evidence type="ECO:0000313" key="4">
    <source>
        <dbReference type="Proteomes" id="UP001146120"/>
    </source>
</evidence>
<feature type="domain" description="Allantoicase" evidence="2">
    <location>
        <begin position="227"/>
        <end position="391"/>
    </location>
</feature>
<reference evidence="3" key="2">
    <citation type="journal article" date="2023" name="Microbiol Resour">
        <title>Decontamination and Annotation of the Draft Genome Sequence of the Oomycete Lagenidium giganteum ARSEF 373.</title>
        <authorList>
            <person name="Morgan W.R."/>
            <person name="Tartar A."/>
        </authorList>
    </citation>
    <scope>NUCLEOTIDE SEQUENCE</scope>
    <source>
        <strain evidence="3">ARSEF 373</strain>
    </source>
</reference>
<dbReference type="SUPFAM" id="SSF49785">
    <property type="entry name" value="Galactose-binding domain-like"/>
    <property type="match status" value="2"/>
</dbReference>
<dbReference type="FunFam" id="2.60.120.260:FF:000077">
    <property type="entry name" value="Probable allantoicase"/>
    <property type="match status" value="1"/>
</dbReference>
<dbReference type="EMBL" id="DAKRPA010000227">
    <property type="protein sequence ID" value="DAZ94914.1"/>
    <property type="molecule type" value="Genomic_DNA"/>
</dbReference>
<sequence>MTTHAIDAQADSLTNLASSAFGARVLFATDEWFAAAHNLLQPEEPVFIADKFTDFGKWMDGWESRRKRQPGHDWCIIELGLRGTIEALDIDTAFFTGNHAPRVSIQAMSLSSDKSTWPAALRALSDMAPSAERPMGRRATAEELRLAEQLRSHEWTELLPFTEMGAGYPETRHNFFRVQSQQPWTHLRVNMFPDGGIARVRVLGTVLMDWARVPETQLIDLVSSEHGGKVIKFNDAHYGHPKNLLAPGRSKTMADGWETARKKTRPPVLEANASTGLLQVPGKDWVVLKLGHPGVIQQVEVDTNHFKGNFPESCVVYGIAHTGSEAELIEDVDNTRLPWQTVLPRVKLQAHRQHYFSVEDGTVYAVAKPINYVKLEMFPDGGISRLRLMGFKRTSGSRL</sequence>
<dbReference type="PANTHER" id="PTHR12045">
    <property type="entry name" value="ALLANTOICASE"/>
    <property type="match status" value="1"/>
</dbReference>
<dbReference type="GO" id="GO:0004037">
    <property type="term" value="F:allantoicase activity"/>
    <property type="evidence" value="ECO:0007669"/>
    <property type="project" value="InterPro"/>
</dbReference>
<dbReference type="Pfam" id="PF03561">
    <property type="entry name" value="Allantoicase"/>
    <property type="match status" value="2"/>
</dbReference>
<dbReference type="HAMAP" id="MF_00813">
    <property type="entry name" value="Allantoicase"/>
    <property type="match status" value="1"/>
</dbReference>
<dbReference type="InterPro" id="IPR005164">
    <property type="entry name" value="Allantoicase"/>
</dbReference>
<proteinExistence type="inferred from homology"/>
<protein>
    <recommendedName>
        <fullName evidence="2">Allantoicase domain-containing protein</fullName>
    </recommendedName>
</protein>
<comment type="caution">
    <text evidence="3">The sequence shown here is derived from an EMBL/GenBank/DDBJ whole genome shotgun (WGS) entry which is preliminary data.</text>
</comment>
<reference evidence="3" key="1">
    <citation type="submission" date="2022-11" db="EMBL/GenBank/DDBJ databases">
        <authorList>
            <person name="Morgan W.R."/>
            <person name="Tartar A."/>
        </authorList>
    </citation>
    <scope>NUCLEOTIDE SEQUENCE</scope>
    <source>
        <strain evidence="3">ARSEF 373</strain>
    </source>
</reference>
<accession>A0AAV2YNI5</accession>
<dbReference type="InterPro" id="IPR008979">
    <property type="entry name" value="Galactose-bd-like_sf"/>
</dbReference>
<dbReference type="PANTHER" id="PTHR12045:SF3">
    <property type="entry name" value="INACTIVE ALLANTOICASE-RELATED"/>
    <property type="match status" value="1"/>
</dbReference>
<dbReference type="PIRSF" id="PIRSF016516">
    <property type="entry name" value="Allantoicase"/>
    <property type="match status" value="1"/>
</dbReference>
<dbReference type="NCBIfam" id="TIGR02961">
    <property type="entry name" value="allantoicase"/>
    <property type="match status" value="1"/>
</dbReference>
<dbReference type="Gene3D" id="2.60.120.260">
    <property type="entry name" value="Galactose-binding domain-like"/>
    <property type="match status" value="2"/>
</dbReference>
<dbReference type="AlphaFoldDB" id="A0AAV2YNI5"/>
<name>A0AAV2YNI5_9STRA</name>
<evidence type="ECO:0000256" key="1">
    <source>
        <dbReference type="ARBA" id="ARBA00009242"/>
    </source>
</evidence>
<dbReference type="InterPro" id="IPR015908">
    <property type="entry name" value="Allantoicase_dom"/>
</dbReference>
<dbReference type="Proteomes" id="UP001146120">
    <property type="component" value="Unassembled WGS sequence"/>
</dbReference>
<comment type="similarity">
    <text evidence="1">Belongs to the allantoicase family.</text>
</comment>
<feature type="domain" description="Allantoicase" evidence="2">
    <location>
        <begin position="22"/>
        <end position="206"/>
    </location>
</feature>
<evidence type="ECO:0000313" key="3">
    <source>
        <dbReference type="EMBL" id="DAZ94914.1"/>
    </source>
</evidence>
<gene>
    <name evidence="3" type="ORF">N0F65_003084</name>
</gene>